<feature type="compositionally biased region" description="Polar residues" evidence="1">
    <location>
        <begin position="820"/>
        <end position="843"/>
    </location>
</feature>
<dbReference type="OrthoDB" id="2422757at2759"/>
<feature type="compositionally biased region" description="Polar residues" evidence="1">
    <location>
        <begin position="795"/>
        <end position="805"/>
    </location>
</feature>
<protein>
    <submittedName>
        <fullName evidence="2">8997_t:CDS:1</fullName>
    </submittedName>
</protein>
<evidence type="ECO:0000313" key="2">
    <source>
        <dbReference type="EMBL" id="CAG8461253.1"/>
    </source>
</evidence>
<organism evidence="2 3">
    <name type="scientific">Diversispora eburnea</name>
    <dbReference type="NCBI Taxonomy" id="1213867"/>
    <lineage>
        <taxon>Eukaryota</taxon>
        <taxon>Fungi</taxon>
        <taxon>Fungi incertae sedis</taxon>
        <taxon>Mucoromycota</taxon>
        <taxon>Glomeromycotina</taxon>
        <taxon>Glomeromycetes</taxon>
        <taxon>Diversisporales</taxon>
        <taxon>Diversisporaceae</taxon>
        <taxon>Diversispora</taxon>
    </lineage>
</organism>
<feature type="compositionally biased region" description="Low complexity" evidence="1">
    <location>
        <begin position="665"/>
        <end position="684"/>
    </location>
</feature>
<comment type="caution">
    <text evidence="2">The sequence shown here is derived from an EMBL/GenBank/DDBJ whole genome shotgun (WGS) entry which is preliminary data.</text>
</comment>
<feature type="region of interest" description="Disordered" evidence="1">
    <location>
        <begin position="769"/>
        <end position="899"/>
    </location>
</feature>
<feature type="region of interest" description="Disordered" evidence="1">
    <location>
        <begin position="403"/>
        <end position="547"/>
    </location>
</feature>
<feature type="compositionally biased region" description="Low complexity" evidence="1">
    <location>
        <begin position="567"/>
        <end position="578"/>
    </location>
</feature>
<dbReference type="Proteomes" id="UP000789706">
    <property type="component" value="Unassembled WGS sequence"/>
</dbReference>
<feature type="region of interest" description="Disordered" evidence="1">
    <location>
        <begin position="228"/>
        <end position="260"/>
    </location>
</feature>
<feature type="compositionally biased region" description="Low complexity" evidence="1">
    <location>
        <begin position="781"/>
        <end position="794"/>
    </location>
</feature>
<feature type="compositionally biased region" description="Low complexity" evidence="1">
    <location>
        <begin position="533"/>
        <end position="542"/>
    </location>
</feature>
<gene>
    <name evidence="2" type="ORF">DEBURN_LOCUS2688</name>
</gene>
<feature type="region of interest" description="Disordered" evidence="1">
    <location>
        <begin position="110"/>
        <end position="135"/>
    </location>
</feature>
<dbReference type="AlphaFoldDB" id="A0A9N8Z2C5"/>
<feature type="compositionally biased region" description="Basic and acidic residues" evidence="1">
    <location>
        <begin position="403"/>
        <end position="510"/>
    </location>
</feature>
<feature type="region of interest" description="Disordered" evidence="1">
    <location>
        <begin position="1"/>
        <end position="44"/>
    </location>
</feature>
<feature type="compositionally biased region" description="Polar residues" evidence="1">
    <location>
        <begin position="685"/>
        <end position="696"/>
    </location>
</feature>
<keyword evidence="3" id="KW-1185">Reference proteome</keyword>
<feature type="compositionally biased region" description="Low complexity" evidence="1">
    <location>
        <begin position="865"/>
        <end position="883"/>
    </location>
</feature>
<reference evidence="2" key="1">
    <citation type="submission" date="2021-06" db="EMBL/GenBank/DDBJ databases">
        <authorList>
            <person name="Kallberg Y."/>
            <person name="Tangrot J."/>
            <person name="Rosling A."/>
        </authorList>
    </citation>
    <scope>NUCLEOTIDE SEQUENCE</scope>
    <source>
        <strain evidence="2">AZ414A</strain>
    </source>
</reference>
<feature type="compositionally biased region" description="Low complexity" evidence="1">
    <location>
        <begin position="110"/>
        <end position="130"/>
    </location>
</feature>
<feature type="region of interest" description="Disordered" evidence="1">
    <location>
        <begin position="565"/>
        <end position="600"/>
    </location>
</feature>
<dbReference type="EMBL" id="CAJVPK010000152">
    <property type="protein sequence ID" value="CAG8461253.1"/>
    <property type="molecule type" value="Genomic_DNA"/>
</dbReference>
<proteinExistence type="predicted"/>
<feature type="compositionally biased region" description="Low complexity" evidence="1">
    <location>
        <begin position="706"/>
        <end position="728"/>
    </location>
</feature>
<evidence type="ECO:0000313" key="3">
    <source>
        <dbReference type="Proteomes" id="UP000789706"/>
    </source>
</evidence>
<feature type="compositionally biased region" description="Polar residues" evidence="1">
    <location>
        <begin position="30"/>
        <end position="44"/>
    </location>
</feature>
<feature type="compositionally biased region" description="Low complexity" evidence="1">
    <location>
        <begin position="806"/>
        <end position="819"/>
    </location>
</feature>
<sequence length="925" mass="105956">MVNVPPRPKERTVTEYQQLSRATPEIKNLDLSTPNTPTLQPIPSSSIIDVTRQQQQQLSSPSSLQVSATSFLDPRTKKIVALEANRLSKKSRSYSMYTLADQLKTVEASRSWSSSSPLPITTTTNTTTSSKQQAKNSLPYQLKWLEDLATRESKKLQPTITDANSIRANPVRPKTSADFRNYQNENENENIEDIFSTSPPLSLLKSIRKIEKIEKIDKNDLDNYNHPITNSGIGKSSLVRTKSSADLQRSKSSCGSPLRNSILTHHVHELKDPKINVRRRNHERESLNRDTYIDERRRDYENLYNRDNVYDEKRRDVGYDERKRDIGYDERRKDIRYDERKKDIGYDERKKDIGYDERTKDIGYDEKRRDIGYDEKRRDIGYDEKRRDIGYDERKRDNFHEERRRDNVHEERRRDNVHEERRRDNVHEERRRDSSVYDERKRDSVHDERKRDNVHDERRRDSVYDERRRDNIYDSHHKDYDGYNKIRQQDNGFDGRRNSSRLDNHDDYEPRYNNNKISEQHEQYNSRGHTRNSSYASSSISSVLNDDGQPLSANHSYLERIRHKSSFSDTSSISSPSSPATPNGLYDNIEQRWKPNNGLDPRIYKEQTYASSIISKTSSRSSWQVDDINKDRYHHHSNGLNKRQSQSHLASLMLKDRPLTSMGIRSPSTPRSYSSMQSSPSYTRDSSPTRDSLYHSSSRRHHNYQRVTSPVYSSRPVSRASVSSSATSIEEESAILTDMLKDADGLTMKNLTSQMSLFKARDFKSVAPGIDITAKPKPKTSRSTPTPSIKRTSTLSVSTASSRALSTPTPSKKSTNKTTAVTANGTKTSSRTPSNTKTGSKTTPVAKGVKGTTGAGQPKSKKLPNGSSNKSTSNSGNNINISSYRAAYRPPPQPTDFSEARAALNRAKLKVEEMLEIVSNGGSPF</sequence>
<feature type="region of interest" description="Disordered" evidence="1">
    <location>
        <begin position="655"/>
        <end position="730"/>
    </location>
</feature>
<name>A0A9N8Z2C5_9GLOM</name>
<evidence type="ECO:0000256" key="1">
    <source>
        <dbReference type="SAM" id="MobiDB-lite"/>
    </source>
</evidence>
<accession>A0A9N8Z2C5</accession>